<dbReference type="InterPro" id="IPR006685">
    <property type="entry name" value="MscS_channel_2nd"/>
</dbReference>
<organism evidence="4 5">
    <name type="scientific">Agromyces larvae</name>
    <dbReference type="NCBI Taxonomy" id="2929802"/>
    <lineage>
        <taxon>Bacteria</taxon>
        <taxon>Bacillati</taxon>
        <taxon>Actinomycetota</taxon>
        <taxon>Actinomycetes</taxon>
        <taxon>Micrococcales</taxon>
        <taxon>Microbacteriaceae</taxon>
        <taxon>Agromyces</taxon>
    </lineage>
</organism>
<evidence type="ECO:0000256" key="1">
    <source>
        <dbReference type="SAM" id="MobiDB-lite"/>
    </source>
</evidence>
<dbReference type="RefSeq" id="WP_243553993.1">
    <property type="nucleotide sequence ID" value="NZ_CP094528.1"/>
</dbReference>
<proteinExistence type="predicted"/>
<feature type="transmembrane region" description="Helical" evidence="2">
    <location>
        <begin position="54"/>
        <end position="71"/>
    </location>
</feature>
<feature type="domain" description="Mechanosensitive ion channel MscS" evidence="3">
    <location>
        <begin position="179"/>
        <end position="245"/>
    </location>
</feature>
<feature type="transmembrane region" description="Helical" evidence="2">
    <location>
        <begin position="157"/>
        <end position="176"/>
    </location>
</feature>
<evidence type="ECO:0000259" key="3">
    <source>
        <dbReference type="Pfam" id="PF00924"/>
    </source>
</evidence>
<keyword evidence="2" id="KW-0812">Transmembrane</keyword>
<sequence length="481" mass="51310">MSPTWQSWLSFAVAVLVVVAAVLVVSALVSLIVRAIARRREWAAILIDRTRWPFRVFLLVLGLWISVGVAFPEDEWRPAVDHLFLIGLIAAGAWLVAQGFLFLTDLGMRRYRIDVADNRLARRSRTQLQIMRRLVVVAIVVIAIGVILFTFDSVRALGASVLASAGIVSIIAGLAAQSVLGNLFAGVQLAFSDAIRVDDVVVVEGEWGRIEEITLNYVVVGLWDERRLVLPCTYFTTKPFQNWTRTTSQLLGSVEFDLDWRVSPGAMREHLDAILARTDLWDGRAKVLQVTDAVGGFVRVRVLVTAVDAPTLFDLRCYVREELVHWVQRSQPDAEPAQRVLVRGGAGAGGAGAGAAEAGAAEAGVADSGEAGAGEAARATGAGPGRADASGRRRPQDGSSEVDAGGEERHGDGDRSGLFTGTPEAEERAQQFTQAVPIVRPPDDGGPAGGESAGDGPARDGLAGDRPARDGVAGERGDDGR</sequence>
<keyword evidence="5" id="KW-1185">Reference proteome</keyword>
<feature type="transmembrane region" description="Helical" evidence="2">
    <location>
        <begin position="83"/>
        <end position="103"/>
    </location>
</feature>
<dbReference type="EMBL" id="CP094528">
    <property type="protein sequence ID" value="UOE43027.1"/>
    <property type="molecule type" value="Genomic_DNA"/>
</dbReference>
<gene>
    <name evidence="4" type="ORF">MTO99_12610</name>
</gene>
<dbReference type="SUPFAM" id="SSF50182">
    <property type="entry name" value="Sm-like ribonucleoproteins"/>
    <property type="match status" value="1"/>
</dbReference>
<feature type="compositionally biased region" description="Basic and acidic residues" evidence="1">
    <location>
        <begin position="462"/>
        <end position="481"/>
    </location>
</feature>
<dbReference type="Pfam" id="PF00924">
    <property type="entry name" value="MS_channel_2nd"/>
    <property type="match status" value="1"/>
</dbReference>
<feature type="transmembrane region" description="Helical" evidence="2">
    <location>
        <begin position="12"/>
        <end position="33"/>
    </location>
</feature>
<dbReference type="Proteomes" id="UP000832097">
    <property type="component" value="Chromosome"/>
</dbReference>
<evidence type="ECO:0000313" key="4">
    <source>
        <dbReference type="EMBL" id="UOE43027.1"/>
    </source>
</evidence>
<protein>
    <submittedName>
        <fullName evidence="4">Mechanosensitive ion channel family protein</fullName>
    </submittedName>
</protein>
<accession>A0ABY4BUZ4</accession>
<feature type="transmembrane region" description="Helical" evidence="2">
    <location>
        <begin position="130"/>
        <end position="151"/>
    </location>
</feature>
<name>A0ABY4BUZ4_9MICO</name>
<evidence type="ECO:0000256" key="2">
    <source>
        <dbReference type="SAM" id="Phobius"/>
    </source>
</evidence>
<dbReference type="InterPro" id="IPR010920">
    <property type="entry name" value="LSM_dom_sf"/>
</dbReference>
<feature type="region of interest" description="Disordered" evidence="1">
    <location>
        <begin position="371"/>
        <end position="481"/>
    </location>
</feature>
<feature type="compositionally biased region" description="Basic and acidic residues" evidence="1">
    <location>
        <begin position="406"/>
        <end position="415"/>
    </location>
</feature>
<keyword evidence="2" id="KW-0472">Membrane</keyword>
<feature type="compositionally biased region" description="Low complexity" evidence="1">
    <location>
        <begin position="371"/>
        <end position="388"/>
    </location>
</feature>
<keyword evidence="2" id="KW-1133">Transmembrane helix</keyword>
<reference evidence="4 5" key="1">
    <citation type="submission" date="2022-03" db="EMBL/GenBank/DDBJ databases">
        <title>Mucilaginibacter sp. isolated from the gut of Protaetia brevitarsis seulensis larvae.</title>
        <authorList>
            <person name="Won M."/>
            <person name="Kim S.-J."/>
            <person name="Kwon S.-W."/>
        </authorList>
    </citation>
    <scope>NUCLEOTIDE SEQUENCE [LARGE SCALE GENOMIC DNA]</scope>
    <source>
        <strain evidence="4 5">CFWR-12</strain>
    </source>
</reference>
<dbReference type="PANTHER" id="PTHR30566">
    <property type="entry name" value="YNAI-RELATED MECHANOSENSITIVE ION CHANNEL"/>
    <property type="match status" value="1"/>
</dbReference>
<dbReference type="Gene3D" id="1.10.287.1260">
    <property type="match status" value="1"/>
</dbReference>
<dbReference type="PANTHER" id="PTHR30566:SF25">
    <property type="entry name" value="INNER MEMBRANE PROTEIN"/>
    <property type="match status" value="1"/>
</dbReference>
<evidence type="ECO:0000313" key="5">
    <source>
        <dbReference type="Proteomes" id="UP000832097"/>
    </source>
</evidence>